<dbReference type="Pfam" id="PF04910">
    <property type="entry name" value="Tcf25"/>
    <property type="match status" value="1"/>
</dbReference>
<evidence type="ECO:0008006" key="4">
    <source>
        <dbReference type="Google" id="ProtNLM"/>
    </source>
</evidence>
<name>A0A4U7AP46_9PEZI</name>
<evidence type="ECO:0000256" key="1">
    <source>
        <dbReference type="SAM" id="MobiDB-lite"/>
    </source>
</evidence>
<evidence type="ECO:0000313" key="3">
    <source>
        <dbReference type="Proteomes" id="UP000308133"/>
    </source>
</evidence>
<dbReference type="InterPro" id="IPR006994">
    <property type="entry name" value="TCF25/Rqc1"/>
</dbReference>
<dbReference type="PANTHER" id="PTHR22684">
    <property type="entry name" value="NULP1-RELATED"/>
    <property type="match status" value="1"/>
</dbReference>
<protein>
    <recommendedName>
        <fullName evidence="4">Transcription factor 25</fullName>
    </recommendedName>
</protein>
<feature type="region of interest" description="Disordered" evidence="1">
    <location>
        <begin position="168"/>
        <end position="188"/>
    </location>
</feature>
<dbReference type="GO" id="GO:1990112">
    <property type="term" value="C:RQC complex"/>
    <property type="evidence" value="ECO:0007669"/>
    <property type="project" value="TreeGrafter"/>
</dbReference>
<reference evidence="2 3" key="1">
    <citation type="submission" date="2018-02" db="EMBL/GenBank/DDBJ databases">
        <title>Draft genome sequences of Elsinoe sp., causing black scab on jojoba.</title>
        <authorList>
            <person name="Stodart B."/>
            <person name="Jeffress S."/>
            <person name="Ash G."/>
            <person name="Arun Chinnappa K."/>
        </authorList>
    </citation>
    <scope>NUCLEOTIDE SEQUENCE [LARGE SCALE GENOMIC DNA]</scope>
    <source>
        <strain evidence="2 3">Hillstone_2</strain>
    </source>
</reference>
<comment type="caution">
    <text evidence="2">The sequence shown here is derived from an EMBL/GenBank/DDBJ whole genome shotgun (WGS) entry which is preliminary data.</text>
</comment>
<feature type="compositionally biased region" description="Basic residues" evidence="1">
    <location>
        <begin position="88"/>
        <end position="99"/>
    </location>
</feature>
<dbReference type="GO" id="GO:1990116">
    <property type="term" value="P:ribosome-associated ubiquitin-dependent protein catabolic process"/>
    <property type="evidence" value="ECO:0007669"/>
    <property type="project" value="TreeGrafter"/>
</dbReference>
<dbReference type="AlphaFoldDB" id="A0A4U7AP46"/>
<proteinExistence type="predicted"/>
<organism evidence="2 3">
    <name type="scientific">Elsinoe australis</name>
    <dbReference type="NCBI Taxonomy" id="40998"/>
    <lineage>
        <taxon>Eukaryota</taxon>
        <taxon>Fungi</taxon>
        <taxon>Dikarya</taxon>
        <taxon>Ascomycota</taxon>
        <taxon>Pezizomycotina</taxon>
        <taxon>Dothideomycetes</taxon>
        <taxon>Dothideomycetidae</taxon>
        <taxon>Myriangiales</taxon>
        <taxon>Elsinoaceae</taxon>
        <taxon>Elsinoe</taxon>
    </lineage>
</organism>
<feature type="compositionally biased region" description="Basic and acidic residues" evidence="1">
    <location>
        <begin position="11"/>
        <end position="24"/>
    </location>
</feature>
<dbReference type="GO" id="GO:0072344">
    <property type="term" value="P:rescue of stalled ribosome"/>
    <property type="evidence" value="ECO:0007669"/>
    <property type="project" value="TreeGrafter"/>
</dbReference>
<feature type="compositionally biased region" description="Acidic residues" evidence="1">
    <location>
        <begin position="25"/>
        <end position="37"/>
    </location>
</feature>
<accession>A0A4U7AP46</accession>
<gene>
    <name evidence="2" type="ORF">C1H76_9445</name>
</gene>
<evidence type="ECO:0000313" key="2">
    <source>
        <dbReference type="EMBL" id="TKX18655.1"/>
    </source>
</evidence>
<dbReference type="EMBL" id="PTQR01000128">
    <property type="protein sequence ID" value="TKX18655.1"/>
    <property type="molecule type" value="Genomic_DNA"/>
</dbReference>
<feature type="compositionally biased region" description="Acidic residues" evidence="1">
    <location>
        <begin position="53"/>
        <end position="65"/>
    </location>
</feature>
<sequence length="678" mass="75583">MSSRALRKAQKQREEEEALKRLQQEAEDLEDSDEESEVATQPQKSAFALLNEDQADDEDEADEANEEGKMDAASSEDEIKPATQQASGKRKKNKRKKKAAATSKAETPTEDLDEIDAALKALSTSNQTSSANDATSDSMVSKTHKLLAVESQNLHAENEMRRLFGRTAMEQNDDDEQPHGQGRRRNRNQQMAGLAAALGRRQGAQGGRSTGLGLLGLRRNLFIQGKEDWPIGTSGGLAMELVEKRSDGTVLYRYTHNSTYQEVQADFDICVRAMDPERMIRLLQLNPYHISTLLQVSEIAKQERDNATSGSLLERALFTFGRSLHSTFASNLAQGKARLDFRRPENREFWLAVSRYMNNLSLRATWRTVFEWAKLLLSLDPEGDPYCMYLVIDQYALRARQSQALIDMAADEIIAKGWSHLPNVQLSLGLALVQSGQAGKGKQVLFKAANQFPWVVARLFQELNVDAPPGIWGKSPRTDWEKLCSELYAVRAKDIWNTPESSNLLVEVSAAVAGGSEPEILERAISIDEGRHVMLSDKPELIALLPRSITGQLKGSSDPLPPENNLSSYQLRTASGQRRAMGAAPARSEAIDELRELYESFSSLDPDLVMRMQGLGAQQADGATQQDMEELLRGSGMSMDEFTRRARRFTELHETLIGPLARGDDDLDEDEEDHSFRI</sequence>
<dbReference type="Proteomes" id="UP000308133">
    <property type="component" value="Unassembled WGS sequence"/>
</dbReference>
<feature type="compositionally biased region" description="Basic residues" evidence="1">
    <location>
        <begin position="1"/>
        <end position="10"/>
    </location>
</feature>
<feature type="region of interest" description="Disordered" evidence="1">
    <location>
        <begin position="1"/>
        <end position="112"/>
    </location>
</feature>
<dbReference type="PANTHER" id="PTHR22684:SF0">
    <property type="entry name" value="RIBOSOME QUALITY CONTROL COMPLEX SUBUNIT TCF25"/>
    <property type="match status" value="1"/>
</dbReference>